<dbReference type="AlphaFoldDB" id="A0A9D7SAN6"/>
<dbReference type="Pfam" id="PF08327">
    <property type="entry name" value="AHSA1"/>
    <property type="match status" value="1"/>
</dbReference>
<accession>A0A9D7SAN6</accession>
<evidence type="ECO:0000259" key="2">
    <source>
        <dbReference type="Pfam" id="PF08327"/>
    </source>
</evidence>
<sequence length="148" mass="17172">MQNQNFNITFLLDQTPIEVFNAINNVRGWWSEELEGDSEKLNDEFIYRHGDFHYSKHKLTEVIPNEKIVWLTLESKLSFVEKQNEWNGTKMIFEISKQGDKTKLDITHSGLVPGLQCYDGCSKGWTHYLKNSLLPLITIGQGKPDLKK</sequence>
<dbReference type="InterPro" id="IPR023393">
    <property type="entry name" value="START-like_dom_sf"/>
</dbReference>
<comment type="similarity">
    <text evidence="1">Belongs to the AHA1 family.</text>
</comment>
<dbReference type="EMBL" id="JADKFW010000013">
    <property type="protein sequence ID" value="MBK9718878.1"/>
    <property type="molecule type" value="Genomic_DNA"/>
</dbReference>
<evidence type="ECO:0000313" key="4">
    <source>
        <dbReference type="Proteomes" id="UP000808349"/>
    </source>
</evidence>
<evidence type="ECO:0000313" key="3">
    <source>
        <dbReference type="EMBL" id="MBK9718878.1"/>
    </source>
</evidence>
<dbReference type="Proteomes" id="UP000808349">
    <property type="component" value="Unassembled WGS sequence"/>
</dbReference>
<comment type="caution">
    <text evidence="3">The sequence shown here is derived from an EMBL/GenBank/DDBJ whole genome shotgun (WGS) entry which is preliminary data.</text>
</comment>
<protein>
    <submittedName>
        <fullName evidence="3">SRPBCC domain-containing protein</fullName>
    </submittedName>
</protein>
<evidence type="ECO:0000256" key="1">
    <source>
        <dbReference type="ARBA" id="ARBA00006817"/>
    </source>
</evidence>
<reference evidence="3 4" key="1">
    <citation type="submission" date="2020-10" db="EMBL/GenBank/DDBJ databases">
        <title>Connecting structure to function with the recovery of over 1000 high-quality activated sludge metagenome-assembled genomes encoding full-length rRNA genes using long-read sequencing.</title>
        <authorList>
            <person name="Singleton C.M."/>
            <person name="Petriglieri F."/>
            <person name="Kristensen J.M."/>
            <person name="Kirkegaard R.H."/>
            <person name="Michaelsen T.Y."/>
            <person name="Andersen M.H."/>
            <person name="Karst S.M."/>
            <person name="Dueholm M.S."/>
            <person name="Nielsen P.H."/>
            <person name="Albertsen M."/>
        </authorList>
    </citation>
    <scope>NUCLEOTIDE SEQUENCE [LARGE SCALE GENOMIC DNA]</scope>
    <source>
        <strain evidence="3">Ribe_18-Q3-R11-54_BAT3C.373</strain>
    </source>
</reference>
<dbReference type="SUPFAM" id="SSF55961">
    <property type="entry name" value="Bet v1-like"/>
    <property type="match status" value="1"/>
</dbReference>
<name>A0A9D7SAN6_9BACT</name>
<proteinExistence type="inferred from homology"/>
<feature type="domain" description="Activator of Hsp90 ATPase homologue 1/2-like C-terminal" evidence="2">
    <location>
        <begin position="27"/>
        <end position="131"/>
    </location>
</feature>
<dbReference type="Gene3D" id="3.30.530.20">
    <property type="match status" value="1"/>
</dbReference>
<gene>
    <name evidence="3" type="ORF">IPO85_15465</name>
</gene>
<dbReference type="InterPro" id="IPR013538">
    <property type="entry name" value="ASHA1/2-like_C"/>
</dbReference>
<dbReference type="CDD" id="cd07814">
    <property type="entry name" value="SRPBCC_CalC_Aha1-like"/>
    <property type="match status" value="1"/>
</dbReference>
<organism evidence="3 4">
    <name type="scientific">Candidatus Defluviibacterium haderslevense</name>
    <dbReference type="NCBI Taxonomy" id="2981993"/>
    <lineage>
        <taxon>Bacteria</taxon>
        <taxon>Pseudomonadati</taxon>
        <taxon>Bacteroidota</taxon>
        <taxon>Saprospiria</taxon>
        <taxon>Saprospirales</taxon>
        <taxon>Saprospiraceae</taxon>
        <taxon>Candidatus Defluviibacterium</taxon>
    </lineage>
</organism>